<evidence type="ECO:0000256" key="1">
    <source>
        <dbReference type="RuleBase" id="RU000356"/>
    </source>
</evidence>
<keyword evidence="4" id="KW-1185">Reference proteome</keyword>
<keyword evidence="1" id="KW-0408">Iron</keyword>
<keyword evidence="1" id="KW-0479">Metal-binding</keyword>
<proteinExistence type="inferred from homology"/>
<dbReference type="eggNOG" id="COG1017">
    <property type="taxonomic scope" value="Bacteria"/>
</dbReference>
<dbReference type="AlphaFoldDB" id="L8JU91"/>
<dbReference type="InterPro" id="IPR044399">
    <property type="entry name" value="Mb-like_M"/>
</dbReference>
<dbReference type="GO" id="GO:0005344">
    <property type="term" value="F:oxygen carrier activity"/>
    <property type="evidence" value="ECO:0007669"/>
    <property type="project" value="UniProtKB-KW"/>
</dbReference>
<dbReference type="RefSeq" id="WP_009580435.1">
    <property type="nucleotide sequence ID" value="NZ_AMZN01000045.1"/>
</dbReference>
<dbReference type="InterPro" id="IPR009050">
    <property type="entry name" value="Globin-like_sf"/>
</dbReference>
<sequence>MEQTMEIGKITLVQNSYGRCLSSGKLLETFYENFLSSSRDVADKFRNTDFEQQRKLLRHGINLMIMYAAGNIAGQTGLKRIKESHSRGRMNIEPRFYALWKAALIKAIAEHDRDFNVEIKAAWNEVLDKGIVLITEGY</sequence>
<evidence type="ECO:0000313" key="4">
    <source>
        <dbReference type="Proteomes" id="UP000011135"/>
    </source>
</evidence>
<dbReference type="Proteomes" id="UP000011135">
    <property type="component" value="Unassembled WGS sequence"/>
</dbReference>
<dbReference type="GO" id="GO:0019825">
    <property type="term" value="F:oxygen binding"/>
    <property type="evidence" value="ECO:0007669"/>
    <property type="project" value="InterPro"/>
</dbReference>
<dbReference type="OrthoDB" id="980856at2"/>
<feature type="domain" description="Globin" evidence="2">
    <location>
        <begin position="40"/>
        <end position="128"/>
    </location>
</feature>
<dbReference type="EMBL" id="AMZN01000045">
    <property type="protein sequence ID" value="ELR71119.1"/>
    <property type="molecule type" value="Genomic_DNA"/>
</dbReference>
<gene>
    <name evidence="3" type="ORF">C900_03083</name>
</gene>
<reference evidence="3 4" key="1">
    <citation type="submission" date="2012-12" db="EMBL/GenBank/DDBJ databases">
        <title>Genome assembly of Fulvivirga imtechensis AK7.</title>
        <authorList>
            <person name="Nupur N."/>
            <person name="Khatri I."/>
            <person name="Kumar R."/>
            <person name="Subramanian S."/>
            <person name="Pinnaka A."/>
        </authorList>
    </citation>
    <scope>NUCLEOTIDE SEQUENCE [LARGE SCALE GENOMIC DNA]</scope>
    <source>
        <strain evidence="3 4">AK7</strain>
    </source>
</reference>
<comment type="caution">
    <text evidence="3">The sequence shown here is derived from an EMBL/GenBank/DDBJ whole genome shotgun (WGS) entry which is preliminary data.</text>
</comment>
<dbReference type="CDD" id="cd01040">
    <property type="entry name" value="Mb-like"/>
    <property type="match status" value="1"/>
</dbReference>
<dbReference type="Gene3D" id="1.10.490.10">
    <property type="entry name" value="Globins"/>
    <property type="match status" value="1"/>
</dbReference>
<accession>L8JU91</accession>
<dbReference type="InterPro" id="IPR012292">
    <property type="entry name" value="Globin/Proto"/>
</dbReference>
<protein>
    <recommendedName>
        <fullName evidence="2">Globin domain-containing protein</fullName>
    </recommendedName>
</protein>
<keyword evidence="1" id="KW-0561">Oxygen transport</keyword>
<keyword evidence="1" id="KW-0349">Heme</keyword>
<dbReference type="SUPFAM" id="SSF46458">
    <property type="entry name" value="Globin-like"/>
    <property type="match status" value="1"/>
</dbReference>
<organism evidence="3 4">
    <name type="scientific">Fulvivirga imtechensis AK7</name>
    <dbReference type="NCBI Taxonomy" id="1237149"/>
    <lineage>
        <taxon>Bacteria</taxon>
        <taxon>Pseudomonadati</taxon>
        <taxon>Bacteroidota</taxon>
        <taxon>Cytophagia</taxon>
        <taxon>Cytophagales</taxon>
        <taxon>Fulvivirgaceae</taxon>
        <taxon>Fulvivirga</taxon>
    </lineage>
</organism>
<dbReference type="GO" id="GO:0020037">
    <property type="term" value="F:heme binding"/>
    <property type="evidence" value="ECO:0007669"/>
    <property type="project" value="InterPro"/>
</dbReference>
<name>L8JU91_9BACT</name>
<evidence type="ECO:0000313" key="3">
    <source>
        <dbReference type="EMBL" id="ELR71119.1"/>
    </source>
</evidence>
<keyword evidence="1" id="KW-0813">Transport</keyword>
<dbReference type="InterPro" id="IPR000971">
    <property type="entry name" value="Globin"/>
</dbReference>
<dbReference type="Pfam" id="PF00042">
    <property type="entry name" value="Globin"/>
    <property type="match status" value="1"/>
</dbReference>
<evidence type="ECO:0000259" key="2">
    <source>
        <dbReference type="Pfam" id="PF00042"/>
    </source>
</evidence>
<comment type="similarity">
    <text evidence="1">Belongs to the globin family.</text>
</comment>
<dbReference type="STRING" id="1237149.C900_03083"/>